<sequence>MGSDNSNDSAFKRPVKPNPSYGTTQKVTSPKPTSHTTITVKEVIRGPPRQPTPIPPREPSPDPRFPARKRDSIVTLADDDVINDWILYSQLLPRDQRCTLPPTFKPSPSSPSSSTSSSSTARAPPSTPRPSSPSSSSNPSFYLPLTPSNPPGTPKTHVHAPHPPHASPNVSQGKQPEVAYRQEEGGKTSLPAETGSTSLFLTPLQRRQMRVAEQKEERGEN</sequence>
<evidence type="ECO:0000256" key="1">
    <source>
        <dbReference type="SAM" id="MobiDB-lite"/>
    </source>
</evidence>
<organism evidence="2 3">
    <name type="scientific">Pseudopithomyces chartarum</name>
    <dbReference type="NCBI Taxonomy" id="1892770"/>
    <lineage>
        <taxon>Eukaryota</taxon>
        <taxon>Fungi</taxon>
        <taxon>Dikarya</taxon>
        <taxon>Ascomycota</taxon>
        <taxon>Pezizomycotina</taxon>
        <taxon>Dothideomycetes</taxon>
        <taxon>Pleosporomycetidae</taxon>
        <taxon>Pleosporales</taxon>
        <taxon>Massarineae</taxon>
        <taxon>Didymosphaeriaceae</taxon>
        <taxon>Pseudopithomyces</taxon>
    </lineage>
</organism>
<feature type="compositionally biased region" description="Pro residues" evidence="1">
    <location>
        <begin position="48"/>
        <end position="64"/>
    </location>
</feature>
<reference evidence="2 3" key="1">
    <citation type="submission" date="2021-02" db="EMBL/GenBank/DDBJ databases">
        <title>Genome assembly of Pseudopithomyces chartarum.</title>
        <authorList>
            <person name="Jauregui R."/>
            <person name="Singh J."/>
            <person name="Voisey C."/>
        </authorList>
    </citation>
    <scope>NUCLEOTIDE SEQUENCE [LARGE SCALE GENOMIC DNA]</scope>
    <source>
        <strain evidence="2 3">AGR01</strain>
    </source>
</reference>
<proteinExistence type="predicted"/>
<evidence type="ECO:0000313" key="2">
    <source>
        <dbReference type="EMBL" id="KAK3217484.1"/>
    </source>
</evidence>
<comment type="caution">
    <text evidence="2">The sequence shown here is derived from an EMBL/GenBank/DDBJ whole genome shotgun (WGS) entry which is preliminary data.</text>
</comment>
<dbReference type="AlphaFoldDB" id="A0AAN6M9V6"/>
<feature type="compositionally biased region" description="Low complexity" evidence="1">
    <location>
        <begin position="110"/>
        <end position="124"/>
    </location>
</feature>
<dbReference type="Proteomes" id="UP001280581">
    <property type="component" value="Unassembled WGS sequence"/>
</dbReference>
<name>A0AAN6M9V6_9PLEO</name>
<dbReference type="PRINTS" id="PR01217">
    <property type="entry name" value="PRICHEXTENSN"/>
</dbReference>
<feature type="compositionally biased region" description="Polar residues" evidence="1">
    <location>
        <begin position="20"/>
        <end position="39"/>
    </location>
</feature>
<accession>A0AAN6M9V6</accession>
<evidence type="ECO:0000313" key="3">
    <source>
        <dbReference type="Proteomes" id="UP001280581"/>
    </source>
</evidence>
<protein>
    <submittedName>
        <fullName evidence="2">Uncharacterized protein</fullName>
    </submittedName>
</protein>
<gene>
    <name evidence="2" type="ORF">GRF29_1g3233854</name>
</gene>
<feature type="region of interest" description="Disordered" evidence="1">
    <location>
        <begin position="92"/>
        <end position="221"/>
    </location>
</feature>
<feature type="compositionally biased region" description="Basic and acidic residues" evidence="1">
    <location>
        <begin position="210"/>
        <end position="221"/>
    </location>
</feature>
<dbReference type="EMBL" id="WVTA01000001">
    <property type="protein sequence ID" value="KAK3217484.1"/>
    <property type="molecule type" value="Genomic_DNA"/>
</dbReference>
<feature type="region of interest" description="Disordered" evidence="1">
    <location>
        <begin position="1"/>
        <end position="73"/>
    </location>
</feature>
<keyword evidence="3" id="KW-1185">Reference proteome</keyword>